<protein>
    <submittedName>
        <fullName evidence="1">Uncharacterized protein</fullName>
    </submittedName>
</protein>
<evidence type="ECO:0000313" key="1">
    <source>
        <dbReference type="EMBL" id="KAF7939282.1"/>
    </source>
</evidence>
<sequence length="81" mass="9532">MSKSTRVKNLWQMSQPSHYWRAIAFLLSHGGPKHQLNTERRFIVDSRTPFAWIELRGLMQYLAVHCRIALSLAQFIEAYEV</sequence>
<dbReference type="EMBL" id="RCSW01000014">
    <property type="protein sequence ID" value="KAF7939282.1"/>
    <property type="molecule type" value="Genomic_DNA"/>
</dbReference>
<reference evidence="1 2" key="1">
    <citation type="journal article" date="2020" name="Genome Biol. Evol.">
        <title>Comparative genomics of Sclerotiniaceae.</title>
        <authorList>
            <person name="Valero Jimenez C.A."/>
            <person name="Steentjes M."/>
            <person name="Scholten O.E."/>
            <person name="Van Kan J.A.L."/>
        </authorList>
    </citation>
    <scope>NUCLEOTIDE SEQUENCE [LARGE SCALE GENOMIC DNA]</scope>
    <source>
        <strain evidence="1 2">MUCL 94</strain>
    </source>
</reference>
<name>A0A9P5M3Q5_9HELO</name>
<comment type="caution">
    <text evidence="1">The sequence shown here is derived from an EMBL/GenBank/DDBJ whole genome shotgun (WGS) entry which is preliminary data.</text>
</comment>
<gene>
    <name evidence="1" type="ORF">EAE97_007362</name>
</gene>
<dbReference type="Proteomes" id="UP000710849">
    <property type="component" value="Unassembled WGS sequence"/>
</dbReference>
<evidence type="ECO:0000313" key="2">
    <source>
        <dbReference type="Proteomes" id="UP000710849"/>
    </source>
</evidence>
<dbReference type="AlphaFoldDB" id="A0A9P5M3Q5"/>
<dbReference type="RefSeq" id="XP_038731362.1">
    <property type="nucleotide sequence ID" value="XM_038877877.1"/>
</dbReference>
<proteinExistence type="predicted"/>
<dbReference type="GeneID" id="62150951"/>
<organism evidence="1 2">
    <name type="scientific">Botrytis byssoidea</name>
    <dbReference type="NCBI Taxonomy" id="139641"/>
    <lineage>
        <taxon>Eukaryota</taxon>
        <taxon>Fungi</taxon>
        <taxon>Dikarya</taxon>
        <taxon>Ascomycota</taxon>
        <taxon>Pezizomycotina</taxon>
        <taxon>Leotiomycetes</taxon>
        <taxon>Helotiales</taxon>
        <taxon>Sclerotiniaceae</taxon>
        <taxon>Botrytis</taxon>
    </lineage>
</organism>
<keyword evidence="2" id="KW-1185">Reference proteome</keyword>
<accession>A0A9P5M3Q5</accession>